<feature type="region of interest" description="Disordered" evidence="1">
    <location>
        <begin position="1"/>
        <end position="32"/>
    </location>
</feature>
<name>A0A849A822_9ACTN</name>
<protein>
    <recommendedName>
        <fullName evidence="5">FAR-17a/AIG1-like protein</fullName>
    </recommendedName>
</protein>
<organism evidence="3 4">
    <name type="scientific">Nakamurella aerolata</name>
    <dbReference type="NCBI Taxonomy" id="1656892"/>
    <lineage>
        <taxon>Bacteria</taxon>
        <taxon>Bacillati</taxon>
        <taxon>Actinomycetota</taxon>
        <taxon>Actinomycetes</taxon>
        <taxon>Nakamurellales</taxon>
        <taxon>Nakamurellaceae</taxon>
        <taxon>Nakamurella</taxon>
    </lineage>
</organism>
<dbReference type="AlphaFoldDB" id="A0A849A822"/>
<evidence type="ECO:0008006" key="5">
    <source>
        <dbReference type="Google" id="ProtNLM"/>
    </source>
</evidence>
<reference evidence="3 4" key="1">
    <citation type="submission" date="2020-05" db="EMBL/GenBank/DDBJ databases">
        <title>Nakamurella sp. DB0629 isolated from air conditioner.</title>
        <authorList>
            <person name="Kim D.H."/>
            <person name="Kim D.-U."/>
        </authorList>
    </citation>
    <scope>NUCLEOTIDE SEQUENCE [LARGE SCALE GENOMIC DNA]</scope>
    <source>
        <strain evidence="3 4">DB0629</strain>
    </source>
</reference>
<keyword evidence="2" id="KW-1133">Transmembrane helix</keyword>
<sequence length="275" mass="28373">MTDEPAAGQPGAAPLSGPGGAQLPAAPTTTAPAAVPAPAAIPAPAAGPAPVAPRVTAPRSGPGLLVAVSLWRLALAGCALYGFGAAMTGDYTGAVNWRNLGYFSQWGSLLVGVVALGGLLSPLWNHGAYEGRRGVLRGLAVTCTTLIAIVFGTLLGADYSSTASLFEHLVTPIVALIDWLAVGRNAARVQWWWPAGYLVVVLAYLPTYLATSEAFGHPLYGFLDPDADDFWVWVVALLAGFGVLALVLLAAARLTRRWLQADRPPGAQPAFAGGR</sequence>
<proteinExistence type="predicted"/>
<dbReference type="Proteomes" id="UP000562984">
    <property type="component" value="Unassembled WGS sequence"/>
</dbReference>
<evidence type="ECO:0000256" key="1">
    <source>
        <dbReference type="SAM" id="MobiDB-lite"/>
    </source>
</evidence>
<feature type="transmembrane region" description="Helical" evidence="2">
    <location>
        <begin position="103"/>
        <end position="124"/>
    </location>
</feature>
<accession>A0A849A822</accession>
<dbReference type="RefSeq" id="WP_171200333.1">
    <property type="nucleotide sequence ID" value="NZ_JABEND010000007.1"/>
</dbReference>
<comment type="caution">
    <text evidence="3">The sequence shown here is derived from an EMBL/GenBank/DDBJ whole genome shotgun (WGS) entry which is preliminary data.</text>
</comment>
<keyword evidence="4" id="KW-1185">Reference proteome</keyword>
<dbReference type="EMBL" id="JABEND010000007">
    <property type="protein sequence ID" value="NNG36645.1"/>
    <property type="molecule type" value="Genomic_DNA"/>
</dbReference>
<feature type="transmembrane region" description="Helical" evidence="2">
    <location>
        <begin position="230"/>
        <end position="251"/>
    </location>
</feature>
<evidence type="ECO:0000313" key="4">
    <source>
        <dbReference type="Proteomes" id="UP000562984"/>
    </source>
</evidence>
<feature type="transmembrane region" description="Helical" evidence="2">
    <location>
        <begin position="64"/>
        <end position="83"/>
    </location>
</feature>
<feature type="transmembrane region" description="Helical" evidence="2">
    <location>
        <begin position="191"/>
        <end position="210"/>
    </location>
</feature>
<gene>
    <name evidence="3" type="ORF">HKD39_13185</name>
</gene>
<keyword evidence="2" id="KW-0472">Membrane</keyword>
<feature type="transmembrane region" description="Helical" evidence="2">
    <location>
        <begin position="136"/>
        <end position="157"/>
    </location>
</feature>
<feature type="transmembrane region" description="Helical" evidence="2">
    <location>
        <begin position="163"/>
        <end position="182"/>
    </location>
</feature>
<evidence type="ECO:0000313" key="3">
    <source>
        <dbReference type="EMBL" id="NNG36645.1"/>
    </source>
</evidence>
<keyword evidence="2" id="KW-0812">Transmembrane</keyword>
<evidence type="ECO:0000256" key="2">
    <source>
        <dbReference type="SAM" id="Phobius"/>
    </source>
</evidence>